<feature type="transmembrane region" description="Helical" evidence="2">
    <location>
        <begin position="42"/>
        <end position="63"/>
    </location>
</feature>
<feature type="non-terminal residue" evidence="3">
    <location>
        <position position="259"/>
    </location>
</feature>
<dbReference type="OrthoDB" id="3169036at2759"/>
<dbReference type="InterPro" id="IPR040115">
    <property type="entry name" value="Lnp"/>
</dbReference>
<dbReference type="Proteomes" id="UP000030742">
    <property type="component" value="Unassembled WGS sequence"/>
</dbReference>
<sequence>MGVIIAKFRKSRSTAEVLTKLETEIGSIEEFQTKTRQAQRKIVFRFIILAIGIYASLGLSIYFQFFKISENQKLLWVIPFVTSPVVIVVIKKFLSWYYNRKIRRNERKLVSLKERKKKILENVMETETYKVAKDILDKFGNEPKLPLPALRFKDATPIAASSHKGPQFVNATTIMVKKLFIINELISHNFFTMVGMALKEEFEYLAFRCCYCNHMNPARKMRPAGPNVNFPLMIKSHDADKQDESSNSGGNSESDSDSE</sequence>
<organism evidence="3 4">
    <name type="scientific">Dendroctonus ponderosae</name>
    <name type="common">Mountain pine beetle</name>
    <dbReference type="NCBI Taxonomy" id="77166"/>
    <lineage>
        <taxon>Eukaryota</taxon>
        <taxon>Metazoa</taxon>
        <taxon>Ecdysozoa</taxon>
        <taxon>Arthropoda</taxon>
        <taxon>Hexapoda</taxon>
        <taxon>Insecta</taxon>
        <taxon>Pterygota</taxon>
        <taxon>Neoptera</taxon>
        <taxon>Endopterygota</taxon>
        <taxon>Coleoptera</taxon>
        <taxon>Polyphaga</taxon>
        <taxon>Cucujiformia</taxon>
        <taxon>Curculionidae</taxon>
        <taxon>Scolytinae</taxon>
        <taxon>Dendroctonus</taxon>
    </lineage>
</organism>
<evidence type="ECO:0000256" key="2">
    <source>
        <dbReference type="SAM" id="Phobius"/>
    </source>
</evidence>
<dbReference type="GO" id="GO:0071786">
    <property type="term" value="P:endoplasmic reticulum tubular network organization"/>
    <property type="evidence" value="ECO:0007669"/>
    <property type="project" value="InterPro"/>
</dbReference>
<protein>
    <recommendedName>
        <fullName evidence="5">Endoplasmic reticulum junction formation protein lunapark</fullName>
    </recommendedName>
</protein>
<dbReference type="PANTHER" id="PTHR22166">
    <property type="entry name" value="ENDOPLASMIC RETICULUM JUNCTION FORMATION PROTEIN LUNAPARK"/>
    <property type="match status" value="1"/>
</dbReference>
<dbReference type="GO" id="GO:0071782">
    <property type="term" value="C:endoplasmic reticulum tubular network"/>
    <property type="evidence" value="ECO:0007669"/>
    <property type="project" value="TreeGrafter"/>
</dbReference>
<evidence type="ECO:0008006" key="5">
    <source>
        <dbReference type="Google" id="ProtNLM"/>
    </source>
</evidence>
<keyword evidence="2" id="KW-0812">Transmembrane</keyword>
<dbReference type="EMBL" id="KB632173">
    <property type="protein sequence ID" value="ERL89581.1"/>
    <property type="molecule type" value="Genomic_DNA"/>
</dbReference>
<keyword evidence="2" id="KW-1133">Transmembrane helix</keyword>
<accession>U4UG48</accession>
<keyword evidence="2" id="KW-0472">Membrane</keyword>
<evidence type="ECO:0000313" key="4">
    <source>
        <dbReference type="Proteomes" id="UP000030742"/>
    </source>
</evidence>
<proteinExistence type="predicted"/>
<feature type="region of interest" description="Disordered" evidence="1">
    <location>
        <begin position="236"/>
        <end position="259"/>
    </location>
</feature>
<dbReference type="STRING" id="77166.U4UG48"/>
<dbReference type="PANTHER" id="PTHR22166:SF12">
    <property type="entry name" value="ENDOPLASMIC RETICULUM JUNCTION FORMATION PROTEIN LUNAPARK"/>
    <property type="match status" value="1"/>
</dbReference>
<name>U4UG48_DENPD</name>
<dbReference type="AlphaFoldDB" id="U4UG48"/>
<reference evidence="3 4" key="1">
    <citation type="journal article" date="2013" name="Genome Biol.">
        <title>Draft genome of the mountain pine beetle, Dendroctonus ponderosae Hopkins, a major forest pest.</title>
        <authorList>
            <person name="Keeling C.I."/>
            <person name="Yuen M.M."/>
            <person name="Liao N.Y."/>
            <person name="Docking T.R."/>
            <person name="Chan S.K."/>
            <person name="Taylor G.A."/>
            <person name="Palmquist D.L."/>
            <person name="Jackman S.D."/>
            <person name="Nguyen A."/>
            <person name="Li M."/>
            <person name="Henderson H."/>
            <person name="Janes J.K."/>
            <person name="Zhao Y."/>
            <person name="Pandoh P."/>
            <person name="Moore R."/>
            <person name="Sperling F.A."/>
            <person name="Huber D.P."/>
            <person name="Birol I."/>
            <person name="Jones S.J."/>
            <person name="Bohlmann J."/>
        </authorList>
    </citation>
    <scope>NUCLEOTIDE SEQUENCE</scope>
</reference>
<feature type="transmembrane region" description="Helical" evidence="2">
    <location>
        <begin position="75"/>
        <end position="98"/>
    </location>
</feature>
<evidence type="ECO:0000256" key="1">
    <source>
        <dbReference type="SAM" id="MobiDB-lite"/>
    </source>
</evidence>
<evidence type="ECO:0000313" key="3">
    <source>
        <dbReference type="EMBL" id="ERL89581.1"/>
    </source>
</evidence>
<gene>
    <name evidence="3" type="ORF">D910_06946</name>
</gene>